<protein>
    <submittedName>
        <fullName evidence="2">Uncharacterized protein</fullName>
    </submittedName>
</protein>
<gene>
    <name evidence="2" type="ORF">CLEP1334_LOCUS4078</name>
</gene>
<dbReference type="AlphaFoldDB" id="A0A7S0IQD6"/>
<feature type="compositionally biased region" description="Gly residues" evidence="1">
    <location>
        <begin position="287"/>
        <end position="304"/>
    </location>
</feature>
<proteinExistence type="predicted"/>
<sequence length="398" mass="42789">MLGSWNAYGGRAWDAAAARAAPCTSAACAAYADTTGYRPVNAPGRRVEGGADPYAVDGDDTRWQPLLESNGRGFYYRQQHIVPQIGTEVLPRMPQLTWKPHLTAPAYDYPAEVEHVVDRLAALPANRTRKAMIELFDDKPTLFGFVASVAFFENVQAMSYEDTLMLTFGASVAELDATVQTWREKVHSDLVRPTTVIQRAGDRLLYTYNGDQASSKPEHIAARDFQTYLRTMPHAEFPSASAGLCTAYAEFVDALLVGLYGTALADIVYPLRGPSSTTTTSSMPQGLPGGDGSVQGPPRNGGGPQGPPRGPPASNPNGPAHGAPRLHFKDMQQMADLCGESRLWGGMHFTAAVPAGAELAKGIGTAAVQYITELRAGDTWEGPFSQNRAADWSRPACQ</sequence>
<organism evidence="2">
    <name type="scientific">Calcidiscus leptoporus</name>
    <dbReference type="NCBI Taxonomy" id="127549"/>
    <lineage>
        <taxon>Eukaryota</taxon>
        <taxon>Haptista</taxon>
        <taxon>Haptophyta</taxon>
        <taxon>Prymnesiophyceae</taxon>
        <taxon>Coccolithales</taxon>
        <taxon>Calcidiscaceae</taxon>
        <taxon>Calcidiscus</taxon>
    </lineage>
</organism>
<dbReference type="PANTHER" id="PTHR34599:SF2">
    <property type="entry name" value="TRAF-TYPE DOMAIN-CONTAINING PROTEIN"/>
    <property type="match status" value="1"/>
</dbReference>
<dbReference type="EMBL" id="HBER01008269">
    <property type="protein sequence ID" value="CAD8528826.1"/>
    <property type="molecule type" value="Transcribed_RNA"/>
</dbReference>
<evidence type="ECO:0000313" key="2">
    <source>
        <dbReference type="EMBL" id="CAD8528826.1"/>
    </source>
</evidence>
<dbReference type="GO" id="GO:0004601">
    <property type="term" value="F:peroxidase activity"/>
    <property type="evidence" value="ECO:0007669"/>
    <property type="project" value="InterPro"/>
</dbReference>
<dbReference type="Gene3D" id="1.10.606.10">
    <property type="entry name" value="Vanadium-containing Chloroperoxidase, domain 2"/>
    <property type="match status" value="1"/>
</dbReference>
<feature type="region of interest" description="Disordered" evidence="1">
    <location>
        <begin position="275"/>
        <end position="325"/>
    </location>
</feature>
<dbReference type="InterPro" id="IPR052559">
    <property type="entry name" value="V-haloperoxidase"/>
</dbReference>
<reference evidence="2" key="1">
    <citation type="submission" date="2021-01" db="EMBL/GenBank/DDBJ databases">
        <authorList>
            <person name="Corre E."/>
            <person name="Pelletier E."/>
            <person name="Niang G."/>
            <person name="Scheremetjew M."/>
            <person name="Finn R."/>
            <person name="Kale V."/>
            <person name="Holt S."/>
            <person name="Cochrane G."/>
            <person name="Meng A."/>
            <person name="Brown T."/>
            <person name="Cohen L."/>
        </authorList>
    </citation>
    <scope>NUCLEOTIDE SEQUENCE</scope>
    <source>
        <strain evidence="2">RCC1130</strain>
    </source>
</reference>
<feature type="compositionally biased region" description="Pro residues" evidence="1">
    <location>
        <begin position="305"/>
        <end position="314"/>
    </location>
</feature>
<dbReference type="InterPro" id="IPR036938">
    <property type="entry name" value="PAP2/HPO_sf"/>
</dbReference>
<dbReference type="SUPFAM" id="SSF48317">
    <property type="entry name" value="Acid phosphatase/Vanadium-dependent haloperoxidase"/>
    <property type="match status" value="1"/>
</dbReference>
<name>A0A7S0IQD6_9EUKA</name>
<dbReference type="PANTHER" id="PTHR34599">
    <property type="entry name" value="PEROXIDASE-RELATED"/>
    <property type="match status" value="1"/>
</dbReference>
<accession>A0A7S0IQD6</accession>
<evidence type="ECO:0000256" key="1">
    <source>
        <dbReference type="SAM" id="MobiDB-lite"/>
    </source>
</evidence>
<dbReference type="InterPro" id="IPR016119">
    <property type="entry name" value="Br/Cl_peroxidase_C"/>
</dbReference>